<name>A0A2G3DVC7_9FIRM</name>
<evidence type="ECO:0000259" key="1">
    <source>
        <dbReference type="Pfam" id="PF10263"/>
    </source>
</evidence>
<accession>A0A2G3DVC7</accession>
<proteinExistence type="predicted"/>
<dbReference type="RefSeq" id="WP_099391727.1">
    <property type="nucleotide sequence ID" value="NZ_PDYF01000011.1"/>
</dbReference>
<reference evidence="2 3" key="1">
    <citation type="submission" date="2017-10" db="EMBL/GenBank/DDBJ databases">
        <title>Resolving the taxonomy of Roseburia spp., Eubacterium rectale and Agathobacter spp. through phylogenomic analysis.</title>
        <authorList>
            <person name="Sheridan P.O."/>
            <person name="Walker A.W."/>
            <person name="Duncan S.H."/>
            <person name="Scott K.P."/>
            <person name="Toole P.W.O."/>
            <person name="Luis P."/>
            <person name="Flint H.J."/>
        </authorList>
    </citation>
    <scope>NUCLEOTIDE SEQUENCE [LARGE SCALE GENOMIC DNA]</scope>
    <source>
        <strain evidence="2 3">JK626</strain>
    </source>
</reference>
<protein>
    <recommendedName>
        <fullName evidence="1">SprT-like domain-containing protein</fullName>
    </recommendedName>
</protein>
<dbReference type="Proteomes" id="UP000225889">
    <property type="component" value="Unassembled WGS sequence"/>
</dbReference>
<evidence type="ECO:0000313" key="2">
    <source>
        <dbReference type="EMBL" id="PHU34815.1"/>
    </source>
</evidence>
<organism evidence="2 3">
    <name type="scientific">Pseudobutyrivibrio ruminis</name>
    <dbReference type="NCBI Taxonomy" id="46206"/>
    <lineage>
        <taxon>Bacteria</taxon>
        <taxon>Bacillati</taxon>
        <taxon>Bacillota</taxon>
        <taxon>Clostridia</taxon>
        <taxon>Lachnospirales</taxon>
        <taxon>Lachnospiraceae</taxon>
        <taxon>Pseudobutyrivibrio</taxon>
    </lineage>
</organism>
<feature type="domain" description="SprT-like" evidence="1">
    <location>
        <begin position="25"/>
        <end position="106"/>
    </location>
</feature>
<dbReference type="InterPro" id="IPR006640">
    <property type="entry name" value="SprT-like_domain"/>
</dbReference>
<sequence length="170" mass="19633">MKDFNQLITESMNEVTHVGIKPGNITSWTINKRAKSRWGLCKQNPDKTFEIQISEALLTDDRITEKSCKETIIHEILHTCKNCMKHTGQWKYYAEVMNQVYGYNIKRVTTGIEKGVEDYKSNSSMAIKYIFTCGNCGATIYRKRDSQFTKNYRKYGCGRCGAVAWQKKMA</sequence>
<dbReference type="EMBL" id="PDYF01000011">
    <property type="protein sequence ID" value="PHU34815.1"/>
    <property type="molecule type" value="Genomic_DNA"/>
</dbReference>
<dbReference type="Pfam" id="PF10263">
    <property type="entry name" value="SprT-like"/>
    <property type="match status" value="1"/>
</dbReference>
<comment type="caution">
    <text evidence="2">The sequence shown here is derived from an EMBL/GenBank/DDBJ whole genome shotgun (WGS) entry which is preliminary data.</text>
</comment>
<reference evidence="2 3" key="2">
    <citation type="submission" date="2017-10" db="EMBL/GenBank/DDBJ databases">
        <authorList>
            <person name="Banno H."/>
            <person name="Chua N.-H."/>
        </authorList>
    </citation>
    <scope>NUCLEOTIDE SEQUENCE [LARGE SCALE GENOMIC DNA]</scope>
    <source>
        <strain evidence="2 3">JK626</strain>
    </source>
</reference>
<evidence type="ECO:0000313" key="3">
    <source>
        <dbReference type="Proteomes" id="UP000225889"/>
    </source>
</evidence>
<dbReference type="AlphaFoldDB" id="A0A2G3DVC7"/>
<gene>
    <name evidence="2" type="ORF">CSX01_05595</name>
</gene>
<dbReference type="GO" id="GO:0006950">
    <property type="term" value="P:response to stress"/>
    <property type="evidence" value="ECO:0007669"/>
    <property type="project" value="UniProtKB-ARBA"/>
</dbReference>